<gene>
    <name evidence="2" type="primary">LOC106760357</name>
</gene>
<name>A0A1S3TZT6_VIGRR</name>
<dbReference type="KEGG" id="vra:106760357"/>
<dbReference type="PANTHER" id="PTHR37610:SF45">
    <property type="entry name" value="RETROTRANSPOSON GAG DOMAIN-CONTAINING PROTEIN"/>
    <property type="match status" value="1"/>
</dbReference>
<dbReference type="Pfam" id="PF14223">
    <property type="entry name" value="Retrotran_gag_2"/>
    <property type="match status" value="1"/>
</dbReference>
<keyword evidence="1" id="KW-1185">Reference proteome</keyword>
<protein>
    <submittedName>
        <fullName evidence="2">Uncharacterized protein LOC106760357</fullName>
    </submittedName>
</protein>
<accession>A0A1S3TZT6</accession>
<evidence type="ECO:0000313" key="1">
    <source>
        <dbReference type="Proteomes" id="UP000087766"/>
    </source>
</evidence>
<dbReference type="PANTHER" id="PTHR37610">
    <property type="entry name" value="CCHC-TYPE DOMAIN-CONTAINING PROTEIN"/>
    <property type="match status" value="1"/>
</dbReference>
<dbReference type="OrthoDB" id="1909691at2759"/>
<reference evidence="2" key="2">
    <citation type="submission" date="2025-08" db="UniProtKB">
        <authorList>
            <consortium name="RefSeq"/>
        </authorList>
    </citation>
    <scope>IDENTIFICATION</scope>
    <source>
        <tissue evidence="2">Leaf</tissue>
    </source>
</reference>
<proteinExistence type="predicted"/>
<sequence length="258" mass="30071">MDNAFTSSLFTTSFPSSNIIIQQDNSSFSITVILNDSDYPLWSQLMDMRIGARNKSRYLTGIVTKPSIDDPTYDNWVTENKWVKSWLIDSMSPSLMQRFIRLESAHQIWDVALRTFYDGSDETCLFELNQRSFSTKQHGRPLSTYCNELLSIFQEIDHRMSSSETTVNGVVQMHSSMARLRVHIFLSGFLILTKFVERFFVKTQNWILRAHMSMSVVNINNVSLWVVLLLPRIPQLYYLSDYGHSKNRCYEIIGYPTW</sequence>
<dbReference type="AlphaFoldDB" id="A0A1S3TZT6"/>
<dbReference type="GeneID" id="106760357"/>
<dbReference type="RefSeq" id="XP_014499282.1">
    <property type="nucleotide sequence ID" value="XM_014643796.1"/>
</dbReference>
<dbReference type="Proteomes" id="UP000087766">
    <property type="component" value="Chromosome 5"/>
</dbReference>
<evidence type="ECO:0000313" key="2">
    <source>
        <dbReference type="RefSeq" id="XP_014499282.1"/>
    </source>
</evidence>
<reference evidence="1" key="1">
    <citation type="journal article" date="2014" name="Nat. Commun.">
        <title>Genome sequence of mungbean and insights into evolution within Vigna species.</title>
        <authorList>
            <person name="Kang Y.J."/>
            <person name="Kim S.K."/>
            <person name="Kim M.Y."/>
            <person name="Lestari P."/>
            <person name="Kim K.H."/>
            <person name="Ha B.K."/>
            <person name="Jun T.H."/>
            <person name="Hwang W.J."/>
            <person name="Lee T."/>
            <person name="Lee J."/>
            <person name="Shim S."/>
            <person name="Yoon M.Y."/>
            <person name="Jang Y.E."/>
            <person name="Han K.S."/>
            <person name="Taeprayoon P."/>
            <person name="Yoon N."/>
            <person name="Somta P."/>
            <person name="Tanya P."/>
            <person name="Kim K.S."/>
            <person name="Gwag J.G."/>
            <person name="Moon J.K."/>
            <person name="Lee Y.H."/>
            <person name="Park B.S."/>
            <person name="Bombarely A."/>
            <person name="Doyle J.J."/>
            <person name="Jackson S.A."/>
            <person name="Schafleitner R."/>
            <person name="Srinives P."/>
            <person name="Varshney R.K."/>
            <person name="Lee S.H."/>
        </authorList>
    </citation>
    <scope>NUCLEOTIDE SEQUENCE [LARGE SCALE GENOMIC DNA]</scope>
    <source>
        <strain evidence="1">cv. VC1973A</strain>
    </source>
</reference>
<organism evidence="1 2">
    <name type="scientific">Vigna radiata var. radiata</name>
    <name type="common">Mung bean</name>
    <name type="synonym">Phaseolus aureus</name>
    <dbReference type="NCBI Taxonomy" id="3916"/>
    <lineage>
        <taxon>Eukaryota</taxon>
        <taxon>Viridiplantae</taxon>
        <taxon>Streptophyta</taxon>
        <taxon>Embryophyta</taxon>
        <taxon>Tracheophyta</taxon>
        <taxon>Spermatophyta</taxon>
        <taxon>Magnoliopsida</taxon>
        <taxon>eudicotyledons</taxon>
        <taxon>Gunneridae</taxon>
        <taxon>Pentapetalae</taxon>
        <taxon>rosids</taxon>
        <taxon>fabids</taxon>
        <taxon>Fabales</taxon>
        <taxon>Fabaceae</taxon>
        <taxon>Papilionoideae</taxon>
        <taxon>50 kb inversion clade</taxon>
        <taxon>NPAAA clade</taxon>
        <taxon>indigoferoid/millettioid clade</taxon>
        <taxon>Phaseoleae</taxon>
        <taxon>Vigna</taxon>
    </lineage>
</organism>